<gene>
    <name evidence="1" type="ORF">QFC19_004891</name>
</gene>
<evidence type="ECO:0000313" key="2">
    <source>
        <dbReference type="Proteomes" id="UP001241377"/>
    </source>
</evidence>
<keyword evidence="2" id="KW-1185">Reference proteome</keyword>
<accession>A0ACC2VST9</accession>
<comment type="caution">
    <text evidence="1">The sequence shown here is derived from an EMBL/GenBank/DDBJ whole genome shotgun (WGS) entry which is preliminary data.</text>
</comment>
<protein>
    <submittedName>
        <fullName evidence="1">Uncharacterized protein</fullName>
    </submittedName>
</protein>
<name>A0ACC2VST9_9TREE</name>
<sequence length="577" mass="63825">MPETISVGRYLFERLHQAPIGLNSIFGVPGDFNLTLLDKIDEVDGLQWRGNANELNAAYAADGYSRIKSAMGDGSGGLAALVTTFGVGELSALNGVAGAYAEHVGLVHIVGIPSIASQQKQLLLHHTLGNGNFDVFRHMSAHITQTTGILHDESQATAEIDRCIREAYVNQRPTYLAFPTNMVDVQIPIESLDKPLDLSLPKNDEGSEAEVIERVLDMISNAKDPVILVDACAARHDCTREAKQLIELTKFKFALTPMAKGSRHIHEDDDRFVGTYVGTLSYPQTKEAVESSDLVLSLGAMLSDFNTGSFSYSYQTSNVVEFHSDYTKIKKAQYPNVRMKEVLNKILKSSQLKEAIKNYKPAEIKKDPFPKEDVEPASKLTQHYLWSALSTWLRDGDTIITETGTSSFGIIQTKFPRNAVGISQVLWGSIGYSVGAACGAVMAAEEFDPKNRVILFVGDGSLQLTVQELSSMIRYKNKPYIFILNNSGYTIEKLIHGETAEYNNIQPWKHQKLLETFGGEDIENVRINTIKDLNNIFSSPEFAKNDKIRVIELMLDVMDLPENLVQQAELLAKTNSG</sequence>
<evidence type="ECO:0000313" key="1">
    <source>
        <dbReference type="EMBL" id="KAJ9102155.1"/>
    </source>
</evidence>
<dbReference type="Proteomes" id="UP001241377">
    <property type="component" value="Unassembled WGS sequence"/>
</dbReference>
<reference evidence="1" key="1">
    <citation type="submission" date="2023-04" db="EMBL/GenBank/DDBJ databases">
        <title>Draft Genome sequencing of Naganishia species isolated from polar environments using Oxford Nanopore Technology.</title>
        <authorList>
            <person name="Leo P."/>
            <person name="Venkateswaran K."/>
        </authorList>
    </citation>
    <scope>NUCLEOTIDE SEQUENCE</scope>
    <source>
        <strain evidence="1">MNA-CCFEE 5261</strain>
    </source>
</reference>
<proteinExistence type="predicted"/>
<organism evidence="1 2">
    <name type="scientific">Naganishia cerealis</name>
    <dbReference type="NCBI Taxonomy" id="610337"/>
    <lineage>
        <taxon>Eukaryota</taxon>
        <taxon>Fungi</taxon>
        <taxon>Dikarya</taxon>
        <taxon>Basidiomycota</taxon>
        <taxon>Agaricomycotina</taxon>
        <taxon>Tremellomycetes</taxon>
        <taxon>Filobasidiales</taxon>
        <taxon>Filobasidiaceae</taxon>
        <taxon>Naganishia</taxon>
    </lineage>
</organism>
<dbReference type="EMBL" id="JASBWR010000053">
    <property type="protein sequence ID" value="KAJ9102155.1"/>
    <property type="molecule type" value="Genomic_DNA"/>
</dbReference>